<dbReference type="NCBIfam" id="TIGR03519">
    <property type="entry name" value="T9SS_PorP_fam"/>
    <property type="match status" value="1"/>
</dbReference>
<gene>
    <name evidence="2" type="ORF">CA264_16730</name>
</gene>
<protein>
    <recommendedName>
        <fullName evidence="4">Type IX secretion system membrane protein PorP/SprF</fullName>
    </recommendedName>
</protein>
<keyword evidence="1" id="KW-0732">Signal</keyword>
<dbReference type="EMBL" id="CP021235">
    <property type="protein sequence ID" value="ARS36939.1"/>
    <property type="molecule type" value="Genomic_DNA"/>
</dbReference>
<evidence type="ECO:0000313" key="3">
    <source>
        <dbReference type="Proteomes" id="UP000266292"/>
    </source>
</evidence>
<reference evidence="3" key="1">
    <citation type="submission" date="2017-05" db="EMBL/GenBank/DDBJ databases">
        <authorList>
            <person name="Ray J."/>
            <person name="Price M."/>
            <person name="Deutschbauer A."/>
        </authorList>
    </citation>
    <scope>NUCLEOTIDE SEQUENCE [LARGE SCALE GENOMIC DNA]</scope>
    <source>
        <strain evidence="3">DSM 19842</strain>
    </source>
</reference>
<dbReference type="OrthoDB" id="978914at2"/>
<proteinExistence type="predicted"/>
<accession>A0A1X9YVP6</accession>
<dbReference type="RefSeq" id="WP_025608550.1">
    <property type="nucleotide sequence ID" value="NZ_CP021235.1"/>
</dbReference>
<sequence>MNKPLILILSLFFAVAQLAVGQQRPQYSQYMLNNYLLNPAISGIEDYADVRLSHRRQWVGLEGAPSTYYVSVHTPLNKGASGNKYHRALAHHGVGATLHTDKTGPLRRTGLSVSYAYHLPLTTSINVSAGVATGLIRNSINASELDFSNDNDPLAGGGDINNTMLDLNLGLWLYSRNFSVGVSGAQLLKNAGSFGDGVVSSDEATLELQRHYFITASYRLEPTESLDVIPSVMLKLADPSPASIDASLRVMYDERFWVGGSYRHNDALVAMVGVYISPLLDLSYSYDFTTSDLNNVSAGTHEVVLGFKLLNNRRIICPQWVW</sequence>
<dbReference type="InterPro" id="IPR019861">
    <property type="entry name" value="PorP/SprF_Bacteroidetes"/>
</dbReference>
<dbReference type="Pfam" id="PF11751">
    <property type="entry name" value="PorP_SprF"/>
    <property type="match status" value="1"/>
</dbReference>
<evidence type="ECO:0000256" key="1">
    <source>
        <dbReference type="SAM" id="SignalP"/>
    </source>
</evidence>
<evidence type="ECO:0008006" key="4">
    <source>
        <dbReference type="Google" id="ProtNLM"/>
    </source>
</evidence>
<keyword evidence="3" id="KW-1185">Reference proteome</keyword>
<feature type="signal peptide" evidence="1">
    <location>
        <begin position="1"/>
        <end position="19"/>
    </location>
</feature>
<evidence type="ECO:0000313" key="2">
    <source>
        <dbReference type="EMBL" id="ARS36939.1"/>
    </source>
</evidence>
<organism evidence="2 3">
    <name type="scientific">Pontibacter actiniarum</name>
    <dbReference type="NCBI Taxonomy" id="323450"/>
    <lineage>
        <taxon>Bacteria</taxon>
        <taxon>Pseudomonadati</taxon>
        <taxon>Bacteroidota</taxon>
        <taxon>Cytophagia</taxon>
        <taxon>Cytophagales</taxon>
        <taxon>Hymenobacteraceae</taxon>
        <taxon>Pontibacter</taxon>
    </lineage>
</organism>
<dbReference type="STRING" id="709015.GCA_000472485_03378"/>
<feature type="chain" id="PRO_5011005853" description="Type IX secretion system membrane protein PorP/SprF" evidence="1">
    <location>
        <begin position="20"/>
        <end position="322"/>
    </location>
</feature>
<dbReference type="AlphaFoldDB" id="A0A1X9YVP6"/>
<dbReference type="Proteomes" id="UP000266292">
    <property type="component" value="Chromosome"/>
</dbReference>
<dbReference type="KEGG" id="pact:CA264_16730"/>
<name>A0A1X9YVP6_9BACT</name>